<protein>
    <submittedName>
        <fullName evidence="3">Uncharacterized protein</fullName>
    </submittedName>
</protein>
<dbReference type="AlphaFoldDB" id="A0A0G4FSM2"/>
<evidence type="ECO:0000313" key="3">
    <source>
        <dbReference type="EMBL" id="CEM17251.1"/>
    </source>
</evidence>
<evidence type="ECO:0000256" key="1">
    <source>
        <dbReference type="SAM" id="MobiDB-lite"/>
    </source>
</evidence>
<feature type="chain" id="PRO_5005189000" evidence="2">
    <location>
        <begin position="20"/>
        <end position="191"/>
    </location>
</feature>
<reference evidence="3" key="1">
    <citation type="submission" date="2014-11" db="EMBL/GenBank/DDBJ databases">
        <authorList>
            <person name="Otto D Thomas"/>
            <person name="Naeem Raeece"/>
        </authorList>
    </citation>
    <scope>NUCLEOTIDE SEQUENCE</scope>
</reference>
<sequence length="191" mass="20355">MLLGFIYMLLKHLADVAMSRGVLQRLEKKRENVQPSFYSSLYCCFQRGAGGGRVTPQADAEGETERLLHTHTNRNAQQAHGVAGAVSEEGGGDLEGGRGGLGSQTAAETDAVGDEGGEGEDGEGEEGLESRMEARVEKEGGLLFKVLLFISYSLYDCINETIDFLQDALSVGSVLNSATLAAQPVLPTFLI</sequence>
<dbReference type="EMBL" id="CDMZ01000576">
    <property type="protein sequence ID" value="CEM17251.1"/>
    <property type="molecule type" value="Genomic_DNA"/>
</dbReference>
<name>A0A0G4FSM2_9ALVE</name>
<organism evidence="3">
    <name type="scientific">Chromera velia CCMP2878</name>
    <dbReference type="NCBI Taxonomy" id="1169474"/>
    <lineage>
        <taxon>Eukaryota</taxon>
        <taxon>Sar</taxon>
        <taxon>Alveolata</taxon>
        <taxon>Colpodellida</taxon>
        <taxon>Chromeraceae</taxon>
        <taxon>Chromera</taxon>
    </lineage>
</organism>
<feature type="compositionally biased region" description="Gly residues" evidence="1">
    <location>
        <begin position="93"/>
        <end position="102"/>
    </location>
</feature>
<dbReference type="VEuPathDB" id="CryptoDB:Cvel_18409"/>
<proteinExistence type="predicted"/>
<keyword evidence="2" id="KW-0732">Signal</keyword>
<accession>A0A0G4FSM2</accession>
<feature type="compositionally biased region" description="Acidic residues" evidence="1">
    <location>
        <begin position="111"/>
        <end position="127"/>
    </location>
</feature>
<evidence type="ECO:0000256" key="2">
    <source>
        <dbReference type="SAM" id="SignalP"/>
    </source>
</evidence>
<gene>
    <name evidence="3" type="ORF">Cvel_18409</name>
</gene>
<dbReference type="PhylomeDB" id="A0A0G4FSM2"/>
<feature type="signal peptide" evidence="2">
    <location>
        <begin position="1"/>
        <end position="19"/>
    </location>
</feature>
<feature type="region of interest" description="Disordered" evidence="1">
    <location>
        <begin position="78"/>
        <end position="128"/>
    </location>
</feature>